<reference evidence="1" key="1">
    <citation type="submission" date="2021-02" db="EMBL/GenBank/DDBJ databases">
        <authorList>
            <consortium name="DOE Joint Genome Institute"/>
            <person name="Ahrendt S."/>
            <person name="Looney B.P."/>
            <person name="Miyauchi S."/>
            <person name="Morin E."/>
            <person name="Drula E."/>
            <person name="Courty P.E."/>
            <person name="Chicoki N."/>
            <person name="Fauchery L."/>
            <person name="Kohler A."/>
            <person name="Kuo A."/>
            <person name="Labutti K."/>
            <person name="Pangilinan J."/>
            <person name="Lipzen A."/>
            <person name="Riley R."/>
            <person name="Andreopoulos W."/>
            <person name="He G."/>
            <person name="Johnson J."/>
            <person name="Barry K.W."/>
            <person name="Grigoriev I.V."/>
            <person name="Nagy L."/>
            <person name="Hibbett D."/>
            <person name="Henrissat B."/>
            <person name="Matheny P.B."/>
            <person name="Labbe J."/>
            <person name="Martin F."/>
        </authorList>
    </citation>
    <scope>NUCLEOTIDE SEQUENCE</scope>
    <source>
        <strain evidence="1">FP105234-sp</strain>
    </source>
</reference>
<gene>
    <name evidence="1" type="ORF">FA95DRAFT_1421891</name>
</gene>
<organism evidence="1 2">
    <name type="scientific">Auriscalpium vulgare</name>
    <dbReference type="NCBI Taxonomy" id="40419"/>
    <lineage>
        <taxon>Eukaryota</taxon>
        <taxon>Fungi</taxon>
        <taxon>Dikarya</taxon>
        <taxon>Basidiomycota</taxon>
        <taxon>Agaricomycotina</taxon>
        <taxon>Agaricomycetes</taxon>
        <taxon>Russulales</taxon>
        <taxon>Auriscalpiaceae</taxon>
        <taxon>Auriscalpium</taxon>
    </lineage>
</organism>
<accession>A0ACB8RPV4</accession>
<evidence type="ECO:0000313" key="1">
    <source>
        <dbReference type="EMBL" id="KAI0046070.1"/>
    </source>
</evidence>
<proteinExistence type="predicted"/>
<comment type="caution">
    <text evidence="1">The sequence shown here is derived from an EMBL/GenBank/DDBJ whole genome shotgun (WGS) entry which is preliminary data.</text>
</comment>
<protein>
    <submittedName>
        <fullName evidence="1">Uncharacterized protein</fullName>
    </submittedName>
</protein>
<evidence type="ECO:0000313" key="2">
    <source>
        <dbReference type="Proteomes" id="UP000814033"/>
    </source>
</evidence>
<dbReference type="Proteomes" id="UP000814033">
    <property type="component" value="Unassembled WGS sequence"/>
</dbReference>
<sequence>MPDVALSSAGADIFLTAATFWETAGRSRLAFVEDASQSPSDSYRRLDAEVLGIQYLLSAYRTRLNSLAPIARLPPELLVHIFTLCASQDQPGSASDQEGNFPCYLGWIQVTHVSRCWRHTALGCRSLWARINFKLGDDWTREFLDRAGSAPLAFEGPLNLPRVDVVLAHLSHTRALDFMSTIEKADSDAFRVLCGALTEPAPILETLSLWSRPRAITPSLPSSLFRQYSPRLRTISLINVASFPWNAKLDGIVDLDLVLSRSLAPPPSLNEVLEFIRASPSLEQLSLWHCIPAATQDQAIAPAERSIHMPSLKSFSLGGDAYGCSTVLKHIAFPSTTHVRLVIDQPTVGREALIRSIIPDLFSHLRITKRNENPCFKLLVKLHFNNTDAEASFSVWTQPDHFDGRPDVILSLHFVVSINAWTPPFATVAWHAFREALSSDMGRLRFITVENDYSSPSNDGWFEFFGPMDGQMGGVEELSAQAYAGITLCHALSMSVPATNRANWDWQPFKSPSAEWIDADEGRMFFLPELTSLTLCAVNMSAQVHIGSDMEDPVCLSVALPLWLFARRLSGSPLRNLRLVSCTSQSGWDWLKCLAGVVDAVTFVDDV</sequence>
<name>A0ACB8RPV4_9AGAM</name>
<keyword evidence="2" id="KW-1185">Reference proteome</keyword>
<reference evidence="1" key="2">
    <citation type="journal article" date="2022" name="New Phytol.">
        <title>Evolutionary transition to the ectomycorrhizal habit in the genomes of a hyperdiverse lineage of mushroom-forming fungi.</title>
        <authorList>
            <person name="Looney B."/>
            <person name="Miyauchi S."/>
            <person name="Morin E."/>
            <person name="Drula E."/>
            <person name="Courty P.E."/>
            <person name="Kohler A."/>
            <person name="Kuo A."/>
            <person name="LaButti K."/>
            <person name="Pangilinan J."/>
            <person name="Lipzen A."/>
            <person name="Riley R."/>
            <person name="Andreopoulos W."/>
            <person name="He G."/>
            <person name="Johnson J."/>
            <person name="Nolan M."/>
            <person name="Tritt A."/>
            <person name="Barry K.W."/>
            <person name="Grigoriev I.V."/>
            <person name="Nagy L.G."/>
            <person name="Hibbett D."/>
            <person name="Henrissat B."/>
            <person name="Matheny P.B."/>
            <person name="Labbe J."/>
            <person name="Martin F.M."/>
        </authorList>
    </citation>
    <scope>NUCLEOTIDE SEQUENCE</scope>
    <source>
        <strain evidence="1">FP105234-sp</strain>
    </source>
</reference>
<dbReference type="EMBL" id="MU275935">
    <property type="protein sequence ID" value="KAI0046070.1"/>
    <property type="molecule type" value="Genomic_DNA"/>
</dbReference>